<dbReference type="VEuPathDB" id="VectorBase:ISCI003947"/>
<dbReference type="OrthoDB" id="10251426at2759"/>
<reference evidence="3" key="2">
    <citation type="submission" date="2020-05" db="UniProtKB">
        <authorList>
            <consortium name="EnsemblMetazoa"/>
        </authorList>
    </citation>
    <scope>IDENTIFICATION</scope>
    <source>
        <strain evidence="3">wikel</strain>
    </source>
</reference>
<dbReference type="InterPro" id="IPR033776">
    <property type="entry name" value="COMMD1_N"/>
</dbReference>
<dbReference type="PaxDb" id="6945-B7PDX0"/>
<evidence type="ECO:0000313" key="4">
    <source>
        <dbReference type="Proteomes" id="UP000001555"/>
    </source>
</evidence>
<evidence type="ECO:0000259" key="1">
    <source>
        <dbReference type="Pfam" id="PF17221"/>
    </source>
</evidence>
<dbReference type="VEuPathDB" id="VectorBase:ISCP_028430"/>
<dbReference type="PANTHER" id="PTHR21199:SF1">
    <property type="entry name" value="COMM DOMAIN-CONTAINING PROTEIN 1"/>
    <property type="match status" value="1"/>
</dbReference>
<name>B7PDX0_IXOSC</name>
<dbReference type="GO" id="GO:0031398">
    <property type="term" value="P:positive regulation of protein ubiquitination"/>
    <property type="evidence" value="ECO:0000318"/>
    <property type="project" value="GO_Central"/>
</dbReference>
<dbReference type="InParanoid" id="B7PDX0"/>
<dbReference type="STRING" id="6945.B7PDX0"/>
<dbReference type="Proteomes" id="UP000001555">
    <property type="component" value="Unassembled WGS sequence"/>
</dbReference>
<sequence length="178" mass="19882">MAEDPFFGLLNGIAQKLYYENKEITDDVLKNDLYPSVTDQEFPKLLSKATNVIKTLAASNMDWTQLEAFLTSQTKRQEGGLTAEQAQSTARFWQGHRSRIRASVLTQSRWDPGLESCSWRVDVDGPTAHVTLGQAQLQLDKSHLEALLQSIADVQVALDKHCPKVKETAHKGDMNAQV</sequence>
<dbReference type="EMBL" id="ABJB011072209">
    <property type="status" value="NOT_ANNOTATED_CDS"/>
    <property type="molecule type" value="Genomic_DNA"/>
</dbReference>
<dbReference type="GO" id="GO:2000009">
    <property type="term" value="P:negative regulation of protein localization to cell surface"/>
    <property type="evidence" value="ECO:0000318"/>
    <property type="project" value="GO_Central"/>
</dbReference>
<dbReference type="GO" id="GO:0032434">
    <property type="term" value="P:regulation of proteasomal ubiquitin-dependent protein catabolic process"/>
    <property type="evidence" value="ECO:0000318"/>
    <property type="project" value="GO_Central"/>
</dbReference>
<dbReference type="HOGENOM" id="CLU_1512267_0_0_1"/>
<dbReference type="EMBL" id="ABJB010337831">
    <property type="status" value="NOT_ANNOTATED_CDS"/>
    <property type="molecule type" value="Genomic_DNA"/>
</dbReference>
<evidence type="ECO:0000313" key="3">
    <source>
        <dbReference type="EnsemblMetazoa" id="ISCW003947-PA"/>
    </source>
</evidence>
<keyword evidence="5" id="KW-1267">Proteomics identification</keyword>
<dbReference type="EMBL" id="DS692803">
    <property type="protein sequence ID" value="EEC04792.1"/>
    <property type="molecule type" value="Genomic_DNA"/>
</dbReference>
<protein>
    <submittedName>
        <fullName evidence="2 3">COMM domain-containing protein, putative</fullName>
    </submittedName>
</protein>
<evidence type="ECO:0007829" key="5">
    <source>
        <dbReference type="PeptideAtlas" id="B7PDX0"/>
    </source>
</evidence>
<dbReference type="GO" id="GO:1902306">
    <property type="term" value="P:negative regulation of sodium ion transmembrane transport"/>
    <property type="evidence" value="ECO:0000318"/>
    <property type="project" value="GO_Central"/>
</dbReference>
<dbReference type="PANTHER" id="PTHR21199">
    <property type="entry name" value="COMM DOMAIN-CONTAINING PROTEIN 1"/>
    <property type="match status" value="1"/>
</dbReference>
<dbReference type="VEuPathDB" id="VectorBase:ISCW003947"/>
<dbReference type="GO" id="GO:0055070">
    <property type="term" value="P:copper ion homeostasis"/>
    <property type="evidence" value="ECO:0000318"/>
    <property type="project" value="GO_Central"/>
</dbReference>
<feature type="domain" description="COMMD1 N-terminal" evidence="1">
    <location>
        <begin position="4"/>
        <end position="101"/>
    </location>
</feature>
<gene>
    <name evidence="2" type="ORF">IscW_ISCW003947</name>
</gene>
<dbReference type="GO" id="GO:0005768">
    <property type="term" value="C:endosome"/>
    <property type="evidence" value="ECO:0000318"/>
    <property type="project" value="GO_Central"/>
</dbReference>
<evidence type="ECO:0000313" key="2">
    <source>
        <dbReference type="EMBL" id="EEC04792.1"/>
    </source>
</evidence>
<dbReference type="AlphaFoldDB" id="B7PDX0"/>
<organism>
    <name type="scientific">Ixodes scapularis</name>
    <name type="common">Black-legged tick</name>
    <name type="synonym">Deer tick</name>
    <dbReference type="NCBI Taxonomy" id="6945"/>
    <lineage>
        <taxon>Eukaryota</taxon>
        <taxon>Metazoa</taxon>
        <taxon>Ecdysozoa</taxon>
        <taxon>Arthropoda</taxon>
        <taxon>Chelicerata</taxon>
        <taxon>Arachnida</taxon>
        <taxon>Acari</taxon>
        <taxon>Parasitiformes</taxon>
        <taxon>Ixodida</taxon>
        <taxon>Ixodoidea</taxon>
        <taxon>Ixodidae</taxon>
        <taxon>Ixodinae</taxon>
        <taxon>Ixodes</taxon>
    </lineage>
</organism>
<keyword evidence="4" id="KW-1185">Reference proteome</keyword>
<reference evidence="2 4" key="1">
    <citation type="submission" date="2008-03" db="EMBL/GenBank/DDBJ databases">
        <title>Annotation of Ixodes scapularis.</title>
        <authorList>
            <consortium name="Ixodes scapularis Genome Project Consortium"/>
            <person name="Caler E."/>
            <person name="Hannick L.I."/>
            <person name="Bidwell S."/>
            <person name="Joardar V."/>
            <person name="Thiagarajan M."/>
            <person name="Amedeo P."/>
            <person name="Galinsky K.J."/>
            <person name="Schobel S."/>
            <person name="Inman J."/>
            <person name="Hostetler J."/>
            <person name="Miller J."/>
            <person name="Hammond M."/>
            <person name="Megy K."/>
            <person name="Lawson D."/>
            <person name="Kodira C."/>
            <person name="Sutton G."/>
            <person name="Meyer J."/>
            <person name="Hill C.A."/>
            <person name="Birren B."/>
            <person name="Nene V."/>
            <person name="Collins F."/>
            <person name="Alarcon-Chaidez F."/>
            <person name="Wikel S."/>
            <person name="Strausberg R."/>
        </authorList>
    </citation>
    <scope>NUCLEOTIDE SEQUENCE [LARGE SCALE GENOMIC DNA]</scope>
    <source>
        <strain evidence="4">Wikel</strain>
        <strain evidence="2">Wikel colony</strain>
    </source>
</reference>
<accession>B7PDX0</accession>
<proteinExistence type="evidence at protein level"/>
<dbReference type="Pfam" id="PF17221">
    <property type="entry name" value="COMMD1_N"/>
    <property type="match status" value="1"/>
</dbReference>
<dbReference type="EnsemblMetazoa" id="ISCW003947-RA">
    <property type="protein sequence ID" value="ISCW003947-PA"/>
    <property type="gene ID" value="ISCW003947"/>
</dbReference>
<dbReference type="InterPro" id="IPR037351">
    <property type="entry name" value="Murr1"/>
</dbReference>